<dbReference type="Gene3D" id="3.10.129.10">
    <property type="entry name" value="Hotdog Thioesterase"/>
    <property type="match status" value="1"/>
</dbReference>
<comment type="catalytic activity">
    <reaction evidence="3">
        <text>a long-chain fatty acyl-CoA + H2O = a long-chain fatty acid + CoA + H(+)</text>
        <dbReference type="Rhea" id="RHEA:67680"/>
        <dbReference type="ChEBI" id="CHEBI:15377"/>
        <dbReference type="ChEBI" id="CHEBI:15378"/>
        <dbReference type="ChEBI" id="CHEBI:57287"/>
        <dbReference type="ChEBI" id="CHEBI:57560"/>
        <dbReference type="ChEBI" id="CHEBI:83139"/>
    </reaction>
</comment>
<dbReference type="InterPro" id="IPR006683">
    <property type="entry name" value="Thioestr_dom"/>
</dbReference>
<evidence type="ECO:0000256" key="6">
    <source>
        <dbReference type="ARBA" id="ARBA00040062"/>
    </source>
</evidence>
<sequence length="158" mass="16681">MSTTETRDAMADNPDRALIHALIAGEGVDTALRTSPALEALRTRFVRGEPGDVTLRFSVPADSLQGNGVVAGGTLTSMLDFAMAFAVLSRLPAGKTCATISLTVNMQAPARLGDYEVEASASRVGSRVAFVRAALYDAQRTRSIAEAMASFTVLEMRA</sequence>
<gene>
    <name evidence="9" type="ORF">GAK30_01785</name>
</gene>
<reference evidence="10" key="1">
    <citation type="journal article" date="2020" name="MBio">
        <title>Horizontal gene transfer to a defensive symbiont with a reduced genome amongst a multipartite beetle microbiome.</title>
        <authorList>
            <person name="Waterworth S.C."/>
            <person name="Florez L.V."/>
            <person name="Rees E.R."/>
            <person name="Hertweck C."/>
            <person name="Kaltenpoth M."/>
            <person name="Kwan J.C."/>
        </authorList>
    </citation>
    <scope>NUCLEOTIDE SEQUENCE [LARGE SCALE GENOMIC DNA]</scope>
</reference>
<evidence type="ECO:0000259" key="8">
    <source>
        <dbReference type="Pfam" id="PF03061"/>
    </source>
</evidence>
<dbReference type="AlphaFoldDB" id="A0A7V8JQS4"/>
<dbReference type="InterPro" id="IPR029069">
    <property type="entry name" value="HotDog_dom_sf"/>
</dbReference>
<feature type="domain" description="Thioesterase" evidence="8">
    <location>
        <begin position="67"/>
        <end position="141"/>
    </location>
</feature>
<name>A0A7V8JQS4_9BURK</name>
<dbReference type="PANTHER" id="PTHR43240:SF20">
    <property type="entry name" value="MEDIUM_LONG-CHAIN ACYL-COA THIOESTERASE YIGI"/>
    <property type="match status" value="1"/>
</dbReference>
<evidence type="ECO:0000256" key="4">
    <source>
        <dbReference type="ARBA" id="ARBA00038381"/>
    </source>
</evidence>
<comment type="caution">
    <text evidence="9">The sequence shown here is derived from an EMBL/GenBank/DDBJ whole genome shotgun (WGS) entry which is preliminary data.</text>
</comment>
<evidence type="ECO:0000256" key="3">
    <source>
        <dbReference type="ARBA" id="ARBA00036002"/>
    </source>
</evidence>
<dbReference type="CDD" id="cd03443">
    <property type="entry name" value="PaaI_thioesterase"/>
    <property type="match status" value="1"/>
</dbReference>
<comment type="catalytic activity">
    <reaction evidence="2">
        <text>a fatty acyl-CoA + H2O = a fatty acid + CoA + H(+)</text>
        <dbReference type="Rhea" id="RHEA:16781"/>
        <dbReference type="ChEBI" id="CHEBI:15377"/>
        <dbReference type="ChEBI" id="CHEBI:15378"/>
        <dbReference type="ChEBI" id="CHEBI:28868"/>
        <dbReference type="ChEBI" id="CHEBI:57287"/>
        <dbReference type="ChEBI" id="CHEBI:77636"/>
        <dbReference type="EC" id="3.1.2.20"/>
    </reaction>
</comment>
<dbReference type="EC" id="3.1.2.20" evidence="5"/>
<dbReference type="SUPFAM" id="SSF54637">
    <property type="entry name" value="Thioesterase/thiol ester dehydrase-isomerase"/>
    <property type="match status" value="1"/>
</dbReference>
<evidence type="ECO:0000256" key="1">
    <source>
        <dbReference type="ARBA" id="ARBA00022801"/>
    </source>
</evidence>
<comment type="similarity">
    <text evidence="4">Belongs to the YigI thioesterase family.</text>
</comment>
<protein>
    <recommendedName>
        <fullName evidence="6">Medium/long-chain acyl-CoA thioesterase YigI</fullName>
        <ecNumber evidence="5">3.1.2.20</ecNumber>
    </recommendedName>
</protein>
<evidence type="ECO:0000256" key="2">
    <source>
        <dbReference type="ARBA" id="ARBA00035880"/>
    </source>
</evidence>
<evidence type="ECO:0000313" key="10">
    <source>
        <dbReference type="Proteomes" id="UP000461670"/>
    </source>
</evidence>
<dbReference type="GO" id="GO:0047617">
    <property type="term" value="F:fatty acyl-CoA hydrolase activity"/>
    <property type="evidence" value="ECO:0007669"/>
    <property type="project" value="UniProtKB-EC"/>
</dbReference>
<evidence type="ECO:0000313" key="9">
    <source>
        <dbReference type="EMBL" id="KAF1021566.1"/>
    </source>
</evidence>
<dbReference type="EMBL" id="WNDQ01000020">
    <property type="protein sequence ID" value="KAF1021566.1"/>
    <property type="molecule type" value="Genomic_DNA"/>
</dbReference>
<dbReference type="InterPro" id="IPR003736">
    <property type="entry name" value="PAAI_dom"/>
</dbReference>
<dbReference type="NCBIfam" id="TIGR00369">
    <property type="entry name" value="unchar_dom_1"/>
    <property type="match status" value="1"/>
</dbReference>
<proteinExistence type="inferred from homology"/>
<comment type="catalytic activity">
    <reaction evidence="7">
        <text>a medium-chain fatty acyl-CoA + H2O = a medium-chain fatty acid + CoA + H(+)</text>
        <dbReference type="Rhea" id="RHEA:68184"/>
        <dbReference type="ChEBI" id="CHEBI:15377"/>
        <dbReference type="ChEBI" id="CHEBI:15378"/>
        <dbReference type="ChEBI" id="CHEBI:57287"/>
        <dbReference type="ChEBI" id="CHEBI:59558"/>
        <dbReference type="ChEBI" id="CHEBI:90546"/>
    </reaction>
</comment>
<organism evidence="9 10">
    <name type="scientific">Paracidovorax wautersii</name>
    <dbReference type="NCBI Taxonomy" id="1177982"/>
    <lineage>
        <taxon>Bacteria</taxon>
        <taxon>Pseudomonadati</taxon>
        <taxon>Pseudomonadota</taxon>
        <taxon>Betaproteobacteria</taxon>
        <taxon>Burkholderiales</taxon>
        <taxon>Comamonadaceae</taxon>
        <taxon>Paracidovorax</taxon>
    </lineage>
</organism>
<dbReference type="Pfam" id="PF03061">
    <property type="entry name" value="4HBT"/>
    <property type="match status" value="1"/>
</dbReference>
<dbReference type="Proteomes" id="UP000461670">
    <property type="component" value="Unassembled WGS sequence"/>
</dbReference>
<dbReference type="PANTHER" id="PTHR43240">
    <property type="entry name" value="1,4-DIHYDROXY-2-NAPHTHOYL-COA THIOESTERASE 1"/>
    <property type="match status" value="1"/>
</dbReference>
<keyword evidence="1" id="KW-0378">Hydrolase</keyword>
<accession>A0A7V8JQS4</accession>
<evidence type="ECO:0000256" key="5">
    <source>
        <dbReference type="ARBA" id="ARBA00038894"/>
    </source>
</evidence>
<evidence type="ECO:0000256" key="7">
    <source>
        <dbReference type="ARBA" id="ARBA00048062"/>
    </source>
</evidence>